<dbReference type="OrthoDB" id="407103at2759"/>
<protein>
    <submittedName>
        <fullName evidence="1">Uncharacterized protein</fullName>
    </submittedName>
</protein>
<dbReference type="STRING" id="6265.A0A0B2VCF0"/>
<dbReference type="Proteomes" id="UP000031036">
    <property type="component" value="Unassembled WGS sequence"/>
</dbReference>
<accession>A0A0B2VCF0</accession>
<dbReference type="InterPro" id="IPR029063">
    <property type="entry name" value="SAM-dependent_MTases_sf"/>
</dbReference>
<dbReference type="SUPFAM" id="SSF53335">
    <property type="entry name" value="S-adenosyl-L-methionine-dependent methyltransferases"/>
    <property type="match status" value="1"/>
</dbReference>
<evidence type="ECO:0000313" key="2">
    <source>
        <dbReference type="Proteomes" id="UP000031036"/>
    </source>
</evidence>
<sequence>MHCRYDSDKPTLHANYFGPYAQFLCPWKAEGKEVSILEFGIGGFDEELKGGADLFTWSRFFPKAKIIIGVDISKKSFHVAPNVKMFQASQVDEKAVNEICEKYGPFDLIVDDGSHMVDHVIATFKLVWKCLKYDGLYVLEDSQSSYSEAAEGSKDLDANWTSMNFFKRLIDDQNFAEIAAYGNSYVPSIYAKELAGMHFYHNMVFIEKGDNKYPSSMVIAS</sequence>
<dbReference type="AlphaFoldDB" id="A0A0B2VCF0"/>
<proteinExistence type="predicted"/>
<dbReference type="EMBL" id="JPKZ01001939">
    <property type="protein sequence ID" value="KHN79178.1"/>
    <property type="molecule type" value="Genomic_DNA"/>
</dbReference>
<name>A0A0B2VCF0_TOXCA</name>
<evidence type="ECO:0000313" key="1">
    <source>
        <dbReference type="EMBL" id="KHN79178.1"/>
    </source>
</evidence>
<gene>
    <name evidence="1" type="ORF">Tcan_14067</name>
</gene>
<organism evidence="1 2">
    <name type="scientific">Toxocara canis</name>
    <name type="common">Canine roundworm</name>
    <dbReference type="NCBI Taxonomy" id="6265"/>
    <lineage>
        <taxon>Eukaryota</taxon>
        <taxon>Metazoa</taxon>
        <taxon>Ecdysozoa</taxon>
        <taxon>Nematoda</taxon>
        <taxon>Chromadorea</taxon>
        <taxon>Rhabditida</taxon>
        <taxon>Spirurina</taxon>
        <taxon>Ascaridomorpha</taxon>
        <taxon>Ascaridoidea</taxon>
        <taxon>Toxocaridae</taxon>
        <taxon>Toxocara</taxon>
    </lineage>
</organism>
<dbReference type="Gene3D" id="3.40.50.150">
    <property type="entry name" value="Vaccinia Virus protein VP39"/>
    <property type="match status" value="1"/>
</dbReference>
<comment type="caution">
    <text evidence="1">The sequence shown here is derived from an EMBL/GenBank/DDBJ whole genome shotgun (WGS) entry which is preliminary data.</text>
</comment>
<keyword evidence="2" id="KW-1185">Reference proteome</keyword>
<reference evidence="1 2" key="1">
    <citation type="submission" date="2014-11" db="EMBL/GenBank/DDBJ databases">
        <title>Genetic blueprint of the zoonotic pathogen Toxocara canis.</title>
        <authorList>
            <person name="Zhu X.-Q."/>
            <person name="Korhonen P.K."/>
            <person name="Cai H."/>
            <person name="Young N.D."/>
            <person name="Nejsum P."/>
            <person name="von Samson-Himmelstjerna G."/>
            <person name="Boag P.R."/>
            <person name="Tan P."/>
            <person name="Li Q."/>
            <person name="Min J."/>
            <person name="Yang Y."/>
            <person name="Wang X."/>
            <person name="Fang X."/>
            <person name="Hall R.S."/>
            <person name="Hofmann A."/>
            <person name="Sternberg P.W."/>
            <person name="Jex A.R."/>
            <person name="Gasser R.B."/>
        </authorList>
    </citation>
    <scope>NUCLEOTIDE SEQUENCE [LARGE SCALE GENOMIC DNA]</scope>
    <source>
        <strain evidence="1">PN_DK_2014</strain>
    </source>
</reference>